<evidence type="ECO:0000313" key="2">
    <source>
        <dbReference type="Proteomes" id="UP000000305"/>
    </source>
</evidence>
<reference evidence="1 2" key="1">
    <citation type="journal article" date="2011" name="Science">
        <title>The ecoresponsive genome of Daphnia pulex.</title>
        <authorList>
            <person name="Colbourne J.K."/>
            <person name="Pfrender M.E."/>
            <person name="Gilbert D."/>
            <person name="Thomas W.K."/>
            <person name="Tucker A."/>
            <person name="Oakley T.H."/>
            <person name="Tokishita S."/>
            <person name="Aerts A."/>
            <person name="Arnold G.J."/>
            <person name="Basu M.K."/>
            <person name="Bauer D.J."/>
            <person name="Caceres C.E."/>
            <person name="Carmel L."/>
            <person name="Casola C."/>
            <person name="Choi J.H."/>
            <person name="Detter J.C."/>
            <person name="Dong Q."/>
            <person name="Dusheyko S."/>
            <person name="Eads B.D."/>
            <person name="Frohlich T."/>
            <person name="Geiler-Samerotte K.A."/>
            <person name="Gerlach D."/>
            <person name="Hatcher P."/>
            <person name="Jogdeo S."/>
            <person name="Krijgsveld J."/>
            <person name="Kriventseva E.V."/>
            <person name="Kultz D."/>
            <person name="Laforsch C."/>
            <person name="Lindquist E."/>
            <person name="Lopez J."/>
            <person name="Manak J.R."/>
            <person name="Muller J."/>
            <person name="Pangilinan J."/>
            <person name="Patwardhan R.P."/>
            <person name="Pitluck S."/>
            <person name="Pritham E.J."/>
            <person name="Rechtsteiner A."/>
            <person name="Rho M."/>
            <person name="Rogozin I.B."/>
            <person name="Sakarya O."/>
            <person name="Salamov A."/>
            <person name="Schaack S."/>
            <person name="Shapiro H."/>
            <person name="Shiga Y."/>
            <person name="Skalitzky C."/>
            <person name="Smith Z."/>
            <person name="Souvorov A."/>
            <person name="Sung W."/>
            <person name="Tang Z."/>
            <person name="Tsuchiya D."/>
            <person name="Tu H."/>
            <person name="Vos H."/>
            <person name="Wang M."/>
            <person name="Wolf Y.I."/>
            <person name="Yamagata H."/>
            <person name="Yamada T."/>
            <person name="Ye Y."/>
            <person name="Shaw J.R."/>
            <person name="Andrews J."/>
            <person name="Crease T.J."/>
            <person name="Tang H."/>
            <person name="Lucas S.M."/>
            <person name="Robertson H.M."/>
            <person name="Bork P."/>
            <person name="Koonin E.V."/>
            <person name="Zdobnov E.M."/>
            <person name="Grigoriev I.V."/>
            <person name="Lynch M."/>
            <person name="Boore J.L."/>
        </authorList>
    </citation>
    <scope>NUCLEOTIDE SEQUENCE [LARGE SCALE GENOMIC DNA]</scope>
</reference>
<dbReference type="Proteomes" id="UP000000305">
    <property type="component" value="Unassembled WGS sequence"/>
</dbReference>
<dbReference type="KEGG" id="dpx:DAPPUDRAFT_271084"/>
<dbReference type="OrthoDB" id="447173at2759"/>
<evidence type="ECO:0000313" key="1">
    <source>
        <dbReference type="EMBL" id="EFX62065.1"/>
    </source>
</evidence>
<accession>E9I1R5</accession>
<dbReference type="HOGENOM" id="CLU_1469658_0_0_1"/>
<dbReference type="InParanoid" id="E9I1R5"/>
<dbReference type="EMBL" id="GL733858">
    <property type="protein sequence ID" value="EFX62065.1"/>
    <property type="molecule type" value="Genomic_DNA"/>
</dbReference>
<name>E9I1R5_DAPPU</name>
<protein>
    <submittedName>
        <fullName evidence="1">Uncharacterized protein</fullName>
    </submittedName>
</protein>
<dbReference type="STRING" id="6669.E9I1R5"/>
<dbReference type="AlphaFoldDB" id="E9I1R5"/>
<proteinExistence type="predicted"/>
<keyword evidence="2" id="KW-1185">Reference proteome</keyword>
<sequence length="184" mass="21284">MKLDGYLNHRALDGEVALLPLVNNTKVRAALSLLFMLQLEQKVLALSHFLYLNRQHHLRFRSNPDQDKYLYLVLETIVTTLLQDLHQKLQAAQLDLEEINNDEALLEFPVTVVPTLPSLIQLIKPYYQLCARCPQVLRKSRRPFRKLDSQMIADEITAMYKQMQQLAIVFADVSAAKRVTKTVR</sequence>
<organism evidence="1 2">
    <name type="scientific">Daphnia pulex</name>
    <name type="common">Water flea</name>
    <dbReference type="NCBI Taxonomy" id="6669"/>
    <lineage>
        <taxon>Eukaryota</taxon>
        <taxon>Metazoa</taxon>
        <taxon>Ecdysozoa</taxon>
        <taxon>Arthropoda</taxon>
        <taxon>Crustacea</taxon>
        <taxon>Branchiopoda</taxon>
        <taxon>Diplostraca</taxon>
        <taxon>Cladocera</taxon>
        <taxon>Anomopoda</taxon>
        <taxon>Daphniidae</taxon>
        <taxon>Daphnia</taxon>
    </lineage>
</organism>
<gene>
    <name evidence="1" type="ORF">DAPPUDRAFT_271084</name>
</gene>